<feature type="transmembrane region" description="Helical" evidence="1">
    <location>
        <begin position="345"/>
        <end position="361"/>
    </location>
</feature>
<dbReference type="PROSITE" id="PS51831">
    <property type="entry name" value="HD"/>
    <property type="match status" value="1"/>
</dbReference>
<keyword evidence="1" id="KW-1133">Transmembrane helix</keyword>
<dbReference type="Pfam" id="PF01966">
    <property type="entry name" value="HD"/>
    <property type="match status" value="1"/>
</dbReference>
<feature type="transmembrane region" description="Helical" evidence="1">
    <location>
        <begin position="391"/>
        <end position="412"/>
    </location>
</feature>
<dbReference type="Pfam" id="PF07698">
    <property type="entry name" value="7TM-7TMR_HD"/>
    <property type="match status" value="1"/>
</dbReference>
<sequence length="684" mass="78779">MKDVINKLYKNHALIYKVLLFISTTFLIVYLFPKSGKFKYSFEKGKPWQSESLQAPFDFAIKKTDAEIALEKKRILDHSILYFDIDNTVYNKVTESFSKQFKYSFPDTIPTNISKSLFDAGKRVVSELYSYGVLSENYNFDLDKSIVILDGREKKQEGFYSNLIKQNDLDRVIEYQLAKSNLSSFKAQFLAFCFDLIEPNITYNKSFTDKAINDELSRISYTRGSIAKETLIISKGEVIEGDKYQILKSLQLEYESQVWNESNYNWVLFAYTLLVALALLMLLLFLRKYRITVFENNTKVTFIFFNILLMVFITTLVVKYDSKYIYIVPICILPLVFKAFFDARLGLFAHVLTVLLLGFIVPNSYEYLFLQIIAGIVTILTVSELYKRANLFISVGQITLIYIIAYFAFFVIHEGSVESLKWETFIWFILCGLATLFVQPLIYAYEKLFGLVSDVSLLELSDTNSKLLKELSNKAPGTFHHSLNVANLAEASANEIRANAMLARVGALYHDIGKMKNPTYFTENQSTGINPHDELSSKESARIITDHVIDGIEIARKNNLPDRVIDFIRTHHGTSVVYYFYMQEKKDYPDLDIDKLDFSYPGPKPFSKETAILMMCDSIEAASKSLKEPTSTKIEAFVEKIINKQIEEGQFLNANITFKEIQSIKKVLKHKLANIYHLRIEYPE</sequence>
<keyword evidence="1" id="KW-0472">Membrane</keyword>
<gene>
    <name evidence="3" type="ORF">SAMN04487987_10778</name>
</gene>
<evidence type="ECO:0000313" key="3">
    <source>
        <dbReference type="EMBL" id="SFD24586.1"/>
    </source>
</evidence>
<keyword evidence="1" id="KW-0812">Transmembrane</keyword>
<dbReference type="SMART" id="SM00471">
    <property type="entry name" value="HDc"/>
    <property type="match status" value="1"/>
</dbReference>
<dbReference type="InterPro" id="IPR006674">
    <property type="entry name" value="HD_domain"/>
</dbReference>
<feature type="domain" description="HD" evidence="2">
    <location>
        <begin position="478"/>
        <end position="599"/>
    </location>
</feature>
<dbReference type="AlphaFoldDB" id="A0A1I1QR36"/>
<organism evidence="3 4">
    <name type="scientific">Algibacter pectinivorans</name>
    <dbReference type="NCBI Taxonomy" id="870482"/>
    <lineage>
        <taxon>Bacteria</taxon>
        <taxon>Pseudomonadati</taxon>
        <taxon>Bacteroidota</taxon>
        <taxon>Flavobacteriia</taxon>
        <taxon>Flavobacteriales</taxon>
        <taxon>Flavobacteriaceae</taxon>
        <taxon>Algibacter</taxon>
    </lineage>
</organism>
<dbReference type="NCBIfam" id="TIGR00277">
    <property type="entry name" value="HDIG"/>
    <property type="match status" value="1"/>
</dbReference>
<name>A0A1I1QR36_9FLAO</name>
<dbReference type="InterPro" id="IPR003607">
    <property type="entry name" value="HD/PDEase_dom"/>
</dbReference>
<dbReference type="InterPro" id="IPR052722">
    <property type="entry name" value="PgpH_phosphodiesterase"/>
</dbReference>
<feature type="transmembrane region" description="Helical" evidence="1">
    <location>
        <begin position="12"/>
        <end position="32"/>
    </location>
</feature>
<dbReference type="EMBL" id="FOMI01000007">
    <property type="protein sequence ID" value="SFD24586.1"/>
    <property type="molecule type" value="Genomic_DNA"/>
</dbReference>
<dbReference type="OrthoDB" id="9806952at2"/>
<evidence type="ECO:0000256" key="1">
    <source>
        <dbReference type="SAM" id="Phobius"/>
    </source>
</evidence>
<dbReference type="RefSeq" id="WP_092852223.1">
    <property type="nucleotide sequence ID" value="NZ_FOMI01000007.1"/>
</dbReference>
<dbReference type="Gene3D" id="1.10.3210.10">
    <property type="entry name" value="Hypothetical protein af1432"/>
    <property type="match status" value="1"/>
</dbReference>
<dbReference type="SUPFAM" id="SSF109604">
    <property type="entry name" value="HD-domain/PDEase-like"/>
    <property type="match status" value="1"/>
</dbReference>
<reference evidence="4" key="1">
    <citation type="submission" date="2016-10" db="EMBL/GenBank/DDBJ databases">
        <authorList>
            <person name="Varghese N."/>
            <person name="Submissions S."/>
        </authorList>
    </citation>
    <scope>NUCLEOTIDE SEQUENCE [LARGE SCALE GENOMIC DNA]</scope>
    <source>
        <strain evidence="4">DSM 25730</strain>
    </source>
</reference>
<dbReference type="InterPro" id="IPR011624">
    <property type="entry name" value="Metal-dep_PHydrolase_7TM_extra"/>
</dbReference>
<feature type="transmembrane region" description="Helical" evidence="1">
    <location>
        <begin position="266"/>
        <end position="286"/>
    </location>
</feature>
<dbReference type="PANTHER" id="PTHR36442:SF1">
    <property type="entry name" value="CYCLIC-DI-AMP PHOSPHODIESTERASE PGPH"/>
    <property type="match status" value="1"/>
</dbReference>
<feature type="transmembrane region" description="Helical" evidence="1">
    <location>
        <begin position="324"/>
        <end position="340"/>
    </location>
</feature>
<evidence type="ECO:0000259" key="2">
    <source>
        <dbReference type="PROSITE" id="PS51831"/>
    </source>
</evidence>
<dbReference type="CDD" id="cd00077">
    <property type="entry name" value="HDc"/>
    <property type="match status" value="1"/>
</dbReference>
<dbReference type="InterPro" id="IPR011621">
    <property type="entry name" value="Metal-dep_PHydrolase_7TM_intra"/>
</dbReference>
<dbReference type="PANTHER" id="PTHR36442">
    <property type="entry name" value="CYCLIC-DI-AMP PHOSPHODIESTERASE PGPH"/>
    <property type="match status" value="1"/>
</dbReference>
<accession>A0A1I1QR36</accession>
<protein>
    <recommendedName>
        <fullName evidence="2">HD domain-containing protein</fullName>
    </recommendedName>
</protein>
<feature type="transmembrane region" description="Helical" evidence="1">
    <location>
        <begin position="367"/>
        <end position="386"/>
    </location>
</feature>
<dbReference type="Proteomes" id="UP000199439">
    <property type="component" value="Unassembled WGS sequence"/>
</dbReference>
<proteinExistence type="predicted"/>
<dbReference type="Pfam" id="PF07697">
    <property type="entry name" value="7TMR-HDED"/>
    <property type="match status" value="1"/>
</dbReference>
<feature type="transmembrane region" description="Helical" evidence="1">
    <location>
        <begin position="298"/>
        <end position="318"/>
    </location>
</feature>
<keyword evidence="4" id="KW-1185">Reference proteome</keyword>
<evidence type="ECO:0000313" key="4">
    <source>
        <dbReference type="Proteomes" id="UP000199439"/>
    </source>
</evidence>
<dbReference type="STRING" id="870482.SAMN04487987_10778"/>
<dbReference type="InterPro" id="IPR006675">
    <property type="entry name" value="HDIG_dom"/>
</dbReference>
<feature type="transmembrane region" description="Helical" evidence="1">
    <location>
        <begin position="424"/>
        <end position="445"/>
    </location>
</feature>